<dbReference type="PANTHER" id="PTHR30570:SF1">
    <property type="entry name" value="PHOSPHATE-BINDING PROTEIN PSTS"/>
    <property type="match status" value="1"/>
</dbReference>
<sequence length="269" mass="28702">MRLIATCIFAISLIQNGWTLAADSRLTLTGSSTVAPLALEIGKRFEKQNSGVRVDVQTGGSTRGVIDARSGLADIGMASRGLKPTEADLDAHIIALDGIGIILHRDNPVAALSDDQVIAIYTGRITNWQEAGGEDARITVVNKAEGRSTLELFLQHFRLKNSAIKPHVIIGDNQQGIKTVAGNPNAIGYVSVGTAEFEAARGTPIKLLPMAGIAASVENVRNHRFPLSRPLNLATKGKPSALAQRFIDFAQSGAVDDLIESQYFVAPQR</sequence>
<dbReference type="Pfam" id="PF12849">
    <property type="entry name" value="PBP_like_2"/>
    <property type="match status" value="1"/>
</dbReference>
<dbReference type="STRING" id="1748243.Tel_01305"/>
<organism evidence="4 5">
    <name type="scientific">Candidatus Tenderia electrophaga</name>
    <dbReference type="NCBI Taxonomy" id="1748243"/>
    <lineage>
        <taxon>Bacteria</taxon>
        <taxon>Pseudomonadati</taxon>
        <taxon>Pseudomonadota</taxon>
        <taxon>Gammaproteobacteria</taxon>
        <taxon>Candidatus Tenderiales</taxon>
        <taxon>Candidatus Tenderiaceae</taxon>
        <taxon>Candidatus Tenderia</taxon>
    </lineage>
</organism>
<dbReference type="PANTHER" id="PTHR30570">
    <property type="entry name" value="PERIPLASMIC PHOSPHATE BINDING COMPONENT OF PHOSPHATE ABC TRANSPORTER"/>
    <property type="match status" value="1"/>
</dbReference>
<dbReference type="CDD" id="cd13653">
    <property type="entry name" value="PBP2_phosphate_like_1"/>
    <property type="match status" value="1"/>
</dbReference>
<protein>
    <submittedName>
        <fullName evidence="4">ABC transporter substrate-binding protein</fullName>
    </submittedName>
</protein>
<dbReference type="Proteomes" id="UP000055136">
    <property type="component" value="Chromosome"/>
</dbReference>
<evidence type="ECO:0000256" key="2">
    <source>
        <dbReference type="SAM" id="SignalP"/>
    </source>
</evidence>
<evidence type="ECO:0000256" key="1">
    <source>
        <dbReference type="ARBA" id="ARBA00022729"/>
    </source>
</evidence>
<feature type="chain" id="PRO_5006604780" evidence="2">
    <location>
        <begin position="22"/>
        <end position="269"/>
    </location>
</feature>
<keyword evidence="1 2" id="KW-0732">Signal</keyword>
<dbReference type="Gene3D" id="3.40.190.10">
    <property type="entry name" value="Periplasmic binding protein-like II"/>
    <property type="match status" value="2"/>
</dbReference>
<reference evidence="4" key="1">
    <citation type="submission" date="2015-10" db="EMBL/GenBank/DDBJ databases">
        <title>Description of Candidatus Tenderia electrophaga gen. nov, sp. nov., an Uncultivated Electroautotroph from a Biocathode Enrichment.</title>
        <authorList>
            <person name="Eddie B.J."/>
            <person name="Malanoski A.P."/>
            <person name="Wang Z."/>
            <person name="Hall R.J."/>
            <person name="Oh S.D."/>
            <person name="Heiner C."/>
            <person name="Lin B."/>
            <person name="Strycharz-Glaven S.M."/>
        </authorList>
    </citation>
    <scope>NUCLEOTIDE SEQUENCE [LARGE SCALE GENOMIC DNA]</scope>
    <source>
        <strain evidence="4">NRL1</strain>
    </source>
</reference>
<feature type="signal peptide" evidence="2">
    <location>
        <begin position="1"/>
        <end position="21"/>
    </location>
</feature>
<name>A0A0S2T9R8_9GAMM</name>
<proteinExistence type="predicted"/>
<keyword evidence="5" id="KW-1185">Reference proteome</keyword>
<dbReference type="AlphaFoldDB" id="A0A0S2T9R8"/>
<dbReference type="InterPro" id="IPR024370">
    <property type="entry name" value="PBP_domain"/>
</dbReference>
<accession>A0A0S2T9R8</accession>
<evidence type="ECO:0000313" key="4">
    <source>
        <dbReference type="EMBL" id="ALP51882.1"/>
    </source>
</evidence>
<evidence type="ECO:0000259" key="3">
    <source>
        <dbReference type="Pfam" id="PF12849"/>
    </source>
</evidence>
<feature type="domain" description="PBP" evidence="3">
    <location>
        <begin position="24"/>
        <end position="252"/>
    </location>
</feature>
<dbReference type="KEGG" id="tee:Tel_01305"/>
<dbReference type="EMBL" id="CP013099">
    <property type="protein sequence ID" value="ALP51882.1"/>
    <property type="molecule type" value="Genomic_DNA"/>
</dbReference>
<dbReference type="InterPro" id="IPR050811">
    <property type="entry name" value="Phosphate_ABC_transporter"/>
</dbReference>
<evidence type="ECO:0000313" key="5">
    <source>
        <dbReference type="Proteomes" id="UP000055136"/>
    </source>
</evidence>
<gene>
    <name evidence="4" type="ORF">Tel_01305</name>
</gene>
<dbReference type="SUPFAM" id="SSF53850">
    <property type="entry name" value="Periplasmic binding protein-like II"/>
    <property type="match status" value="1"/>
</dbReference>